<reference evidence="9 10" key="1">
    <citation type="submission" date="2016-05" db="EMBL/GenBank/DDBJ databases">
        <title>Microbial solvent formation.</title>
        <authorList>
            <person name="Poehlein A."/>
            <person name="Montoya Solano J.D."/>
            <person name="Flitsch S."/>
            <person name="Krabben P."/>
            <person name="Duerre P."/>
            <person name="Daniel R."/>
        </authorList>
    </citation>
    <scope>NUCLEOTIDE SEQUENCE [LARGE SCALE GENOMIC DNA]</scope>
    <source>
        <strain evidence="9 10">L1-8</strain>
    </source>
</reference>
<keyword evidence="5 7" id="KW-0418">Kinase</keyword>
<dbReference type="PROSITE" id="PS01076">
    <property type="entry name" value="ACETATE_KINASE_2"/>
    <property type="match status" value="1"/>
</dbReference>
<keyword evidence="6 7" id="KW-0067">ATP-binding</keyword>
<feature type="binding site" evidence="7">
    <location>
        <position position="91"/>
    </location>
    <ligand>
        <name>substrate</name>
    </ligand>
</feature>
<gene>
    <name evidence="7 9" type="primary">ackA</name>
    <name evidence="9" type="ORF">CLOSAC_17570</name>
</gene>
<keyword evidence="4 7" id="KW-0547">Nucleotide-binding</keyword>
<dbReference type="RefSeq" id="WP_077865084.1">
    <property type="nucleotide sequence ID" value="NZ_LZYZ01000003.1"/>
</dbReference>
<protein>
    <recommendedName>
        <fullName evidence="7">Acetate kinase</fullName>
        <ecNumber evidence="7">2.7.2.1</ecNumber>
    </recommendedName>
    <alternativeName>
        <fullName evidence="7">Acetokinase</fullName>
    </alternativeName>
</protein>
<comment type="catalytic activity">
    <reaction evidence="7">
        <text>acetate + ATP = acetyl phosphate + ADP</text>
        <dbReference type="Rhea" id="RHEA:11352"/>
        <dbReference type="ChEBI" id="CHEBI:22191"/>
        <dbReference type="ChEBI" id="CHEBI:30089"/>
        <dbReference type="ChEBI" id="CHEBI:30616"/>
        <dbReference type="ChEBI" id="CHEBI:456216"/>
        <dbReference type="EC" id="2.7.2.1"/>
    </reaction>
</comment>
<dbReference type="InterPro" id="IPR000890">
    <property type="entry name" value="Aliphatic_acid_kin_short-chain"/>
</dbReference>
<evidence type="ECO:0000256" key="2">
    <source>
        <dbReference type="ARBA" id="ARBA00022490"/>
    </source>
</evidence>
<dbReference type="Proteomes" id="UP000191154">
    <property type="component" value="Unassembled WGS sequence"/>
</dbReference>
<feature type="binding site" evidence="7">
    <location>
        <position position="7"/>
    </location>
    <ligand>
        <name>Mg(2+)</name>
        <dbReference type="ChEBI" id="CHEBI:18420"/>
    </ligand>
</feature>
<dbReference type="PIRSF" id="PIRSF000722">
    <property type="entry name" value="Acetate_prop_kin"/>
    <property type="match status" value="1"/>
</dbReference>
<keyword evidence="7" id="KW-0479">Metal-binding</keyword>
<feature type="binding site" evidence="7">
    <location>
        <position position="387"/>
    </location>
    <ligand>
        <name>Mg(2+)</name>
        <dbReference type="ChEBI" id="CHEBI:18420"/>
    </ligand>
</feature>
<evidence type="ECO:0000256" key="1">
    <source>
        <dbReference type="ARBA" id="ARBA00008748"/>
    </source>
</evidence>
<dbReference type="EC" id="2.7.2.1" evidence="7"/>
<sequence length="401" mass="44096">MKILVINCGSSSLKYQLINMEDKGVLAQGLVERIGISGSILTQKVDGRDKYIVESPLKDHQEAIDLVLRTLVDDNQGVIKSMEEISAVGHRVVHGGEKYATSVVVTEEVIKNLEDFIKLAPLHNPPNIIGIRACQALMPNTPMVAVFDTAFHQTMPEKAFMYPLPYELYKEDHIRRYGFHGTSHKYVAGEVAKWMKKDIKDIKTITCHLGNGVSVTAVNGGQSIDTTMGFTPLDGIIMGSRSGSIDPAIVTYLVKEKGYSIDEVNEILNKKSGVLGISGLGTDFRDIRAAVEERNDKRALLTMDIYGYQIKKQIGAYAAAMAGVDAIVFTAGIGEHAPEIRVRALTDMEFLGIELDVNKNDNQNIGDGMEISKPSSKVKVFVIPTNEELMIAEETLELIQK</sequence>
<proteinExistence type="inferred from homology"/>
<comment type="subcellular location">
    <subcellularLocation>
        <location evidence="7">Cytoplasm</location>
    </subcellularLocation>
</comment>
<accession>A0A1S8NBM1</accession>
<keyword evidence="2 7" id="KW-0963">Cytoplasm</keyword>
<dbReference type="SUPFAM" id="SSF53067">
    <property type="entry name" value="Actin-like ATPase domain"/>
    <property type="match status" value="2"/>
</dbReference>
<comment type="subunit">
    <text evidence="7">Homodimer.</text>
</comment>
<dbReference type="GO" id="GO:0006085">
    <property type="term" value="P:acetyl-CoA biosynthetic process"/>
    <property type="evidence" value="ECO:0007669"/>
    <property type="project" value="UniProtKB-UniRule"/>
</dbReference>
<dbReference type="Pfam" id="PF00871">
    <property type="entry name" value="Acetate_kinase"/>
    <property type="match status" value="1"/>
</dbReference>
<keyword evidence="7" id="KW-0460">Magnesium</keyword>
<dbReference type="PANTHER" id="PTHR21060">
    <property type="entry name" value="ACETATE KINASE"/>
    <property type="match status" value="1"/>
</dbReference>
<evidence type="ECO:0000313" key="9">
    <source>
        <dbReference type="EMBL" id="OOM13671.1"/>
    </source>
</evidence>
<evidence type="ECO:0000256" key="6">
    <source>
        <dbReference type="ARBA" id="ARBA00022840"/>
    </source>
</evidence>
<keyword evidence="3 7" id="KW-0808">Transferase</keyword>
<dbReference type="GO" id="GO:0008776">
    <property type="term" value="F:acetate kinase activity"/>
    <property type="evidence" value="ECO:0007669"/>
    <property type="project" value="UniProtKB-UniRule"/>
</dbReference>
<dbReference type="AlphaFoldDB" id="A0A1S8NBM1"/>
<dbReference type="STRING" id="169679.CSACC_13810"/>
<dbReference type="HAMAP" id="MF_00020">
    <property type="entry name" value="Acetate_kinase"/>
    <property type="match status" value="1"/>
</dbReference>
<name>A0A1S8NBM1_CLOSA</name>
<feature type="binding site" evidence="7">
    <location>
        <begin position="332"/>
        <end position="336"/>
    </location>
    <ligand>
        <name>ATP</name>
        <dbReference type="ChEBI" id="CHEBI:30616"/>
    </ligand>
</feature>
<dbReference type="GO" id="GO:0005524">
    <property type="term" value="F:ATP binding"/>
    <property type="evidence" value="ECO:0007669"/>
    <property type="project" value="UniProtKB-KW"/>
</dbReference>
<dbReference type="PANTHER" id="PTHR21060:SF15">
    <property type="entry name" value="ACETATE KINASE-RELATED"/>
    <property type="match status" value="1"/>
</dbReference>
<dbReference type="Gene3D" id="3.30.420.40">
    <property type="match status" value="2"/>
</dbReference>
<dbReference type="NCBIfam" id="TIGR00016">
    <property type="entry name" value="ackA"/>
    <property type="match status" value="1"/>
</dbReference>
<feature type="active site" description="Proton donor/acceptor" evidence="7">
    <location>
        <position position="148"/>
    </location>
</feature>
<organism evidence="9 10">
    <name type="scientific">Clostridium saccharobutylicum</name>
    <dbReference type="NCBI Taxonomy" id="169679"/>
    <lineage>
        <taxon>Bacteria</taxon>
        <taxon>Bacillati</taxon>
        <taxon>Bacillota</taxon>
        <taxon>Clostridia</taxon>
        <taxon>Eubacteriales</taxon>
        <taxon>Clostridiaceae</taxon>
        <taxon>Clostridium</taxon>
    </lineage>
</organism>
<evidence type="ECO:0000256" key="4">
    <source>
        <dbReference type="ARBA" id="ARBA00022741"/>
    </source>
</evidence>
<dbReference type="GO" id="GO:0000287">
    <property type="term" value="F:magnesium ion binding"/>
    <property type="evidence" value="ECO:0007669"/>
    <property type="project" value="UniProtKB-UniRule"/>
</dbReference>
<comment type="function">
    <text evidence="7">Catalyzes the formation of acetyl phosphate from acetate and ATP. Can also catalyze the reverse reaction.</text>
</comment>
<feature type="binding site" evidence="7">
    <location>
        <position position="14"/>
    </location>
    <ligand>
        <name>ATP</name>
        <dbReference type="ChEBI" id="CHEBI:30616"/>
    </ligand>
</feature>
<dbReference type="PROSITE" id="PS01075">
    <property type="entry name" value="ACETATE_KINASE_1"/>
    <property type="match status" value="1"/>
</dbReference>
<evidence type="ECO:0000256" key="3">
    <source>
        <dbReference type="ARBA" id="ARBA00022679"/>
    </source>
</evidence>
<comment type="caution">
    <text evidence="9">The sequence shown here is derived from an EMBL/GenBank/DDBJ whole genome shotgun (WGS) entry which is preliminary data.</text>
</comment>
<comment type="similarity">
    <text evidence="1 7 8">Belongs to the acetokinase family.</text>
</comment>
<comment type="cofactor">
    <cofactor evidence="7">
        <name>Mg(2+)</name>
        <dbReference type="ChEBI" id="CHEBI:18420"/>
    </cofactor>
    <cofactor evidence="7">
        <name>Mn(2+)</name>
        <dbReference type="ChEBI" id="CHEBI:29035"/>
    </cofactor>
    <text evidence="7">Mg(2+). Can also accept Mn(2+).</text>
</comment>
<dbReference type="InterPro" id="IPR043129">
    <property type="entry name" value="ATPase_NBD"/>
</dbReference>
<evidence type="ECO:0000256" key="8">
    <source>
        <dbReference type="RuleBase" id="RU003835"/>
    </source>
</evidence>
<dbReference type="GO" id="GO:0005737">
    <property type="term" value="C:cytoplasm"/>
    <property type="evidence" value="ECO:0007669"/>
    <property type="project" value="UniProtKB-SubCell"/>
</dbReference>
<dbReference type="InterPro" id="IPR004372">
    <property type="entry name" value="Ac/propionate_kinase"/>
</dbReference>
<feature type="binding site" evidence="7">
    <location>
        <begin position="283"/>
        <end position="285"/>
    </location>
    <ligand>
        <name>ATP</name>
        <dbReference type="ChEBI" id="CHEBI:30616"/>
    </ligand>
</feature>
<dbReference type="GO" id="GO:0006083">
    <property type="term" value="P:acetate metabolic process"/>
    <property type="evidence" value="ECO:0007669"/>
    <property type="project" value="TreeGrafter"/>
</dbReference>
<evidence type="ECO:0000256" key="5">
    <source>
        <dbReference type="ARBA" id="ARBA00022777"/>
    </source>
</evidence>
<dbReference type="PRINTS" id="PR00471">
    <property type="entry name" value="ACETATEKNASE"/>
</dbReference>
<evidence type="ECO:0000313" key="10">
    <source>
        <dbReference type="Proteomes" id="UP000191154"/>
    </source>
</evidence>
<comment type="pathway">
    <text evidence="7">Metabolic intermediate biosynthesis; acetyl-CoA biosynthesis; acetyl-CoA from acetate: step 1/2.</text>
</comment>
<evidence type="ECO:0000256" key="7">
    <source>
        <dbReference type="HAMAP-Rule" id="MF_00020"/>
    </source>
</evidence>
<dbReference type="InterPro" id="IPR023865">
    <property type="entry name" value="Aliphatic_acid_kinase_CS"/>
</dbReference>
<dbReference type="EMBL" id="LZYZ01000003">
    <property type="protein sequence ID" value="OOM13671.1"/>
    <property type="molecule type" value="Genomic_DNA"/>
</dbReference>
<dbReference type="CDD" id="cd24010">
    <property type="entry name" value="ASKHA_NBD_AcK_PK"/>
    <property type="match status" value="1"/>
</dbReference>
<feature type="site" description="Transition state stabilizer" evidence="7">
    <location>
        <position position="180"/>
    </location>
</feature>
<feature type="site" description="Transition state stabilizer" evidence="7">
    <location>
        <position position="241"/>
    </location>
</feature>
<feature type="binding site" evidence="7">
    <location>
        <begin position="208"/>
        <end position="212"/>
    </location>
    <ligand>
        <name>ATP</name>
        <dbReference type="ChEBI" id="CHEBI:30616"/>
    </ligand>
</feature>
<dbReference type="UniPathway" id="UPA00340">
    <property type="reaction ID" value="UER00458"/>
</dbReference>